<organism evidence="6 7">
    <name type="scientific">Mariniradius sediminis</name>
    <dbReference type="NCBI Taxonomy" id="2909237"/>
    <lineage>
        <taxon>Bacteria</taxon>
        <taxon>Pseudomonadati</taxon>
        <taxon>Bacteroidota</taxon>
        <taxon>Cytophagia</taxon>
        <taxon>Cytophagales</taxon>
        <taxon>Cyclobacteriaceae</taxon>
        <taxon>Mariniradius</taxon>
    </lineage>
</organism>
<accession>A0ABS9C218</accession>
<protein>
    <recommendedName>
        <fullName evidence="4">Release factor glutamine methyltransferase</fullName>
        <shortName evidence="4">RF MTase</shortName>
        <ecNumber evidence="4">2.1.1.297</ecNumber>
    </recommendedName>
    <alternativeName>
        <fullName evidence="4">N5-glutamine methyltransferase PrmC</fullName>
    </alternativeName>
    <alternativeName>
        <fullName evidence="4">Protein-(glutamine-N5) MTase PrmC</fullName>
    </alternativeName>
    <alternativeName>
        <fullName evidence="4">Protein-glutamine N-methyltransferase PrmC</fullName>
    </alternativeName>
</protein>
<comment type="function">
    <text evidence="4">Methylates the class 1 translation termination release factors RF1/PrfA and RF2/PrfB on the glutamine residue of the universally conserved GGQ motif.</text>
</comment>
<dbReference type="PROSITE" id="PS00092">
    <property type="entry name" value="N6_MTASE"/>
    <property type="match status" value="1"/>
</dbReference>
<dbReference type="EMBL" id="JAKEVZ010000021">
    <property type="protein sequence ID" value="MCF1753128.1"/>
    <property type="molecule type" value="Genomic_DNA"/>
</dbReference>
<dbReference type="PANTHER" id="PTHR18895:SF74">
    <property type="entry name" value="MTRF1L RELEASE FACTOR GLUTAMINE METHYLTRANSFERASE"/>
    <property type="match status" value="1"/>
</dbReference>
<comment type="catalytic activity">
    <reaction evidence="4">
        <text>L-glutaminyl-[peptide chain release factor] + S-adenosyl-L-methionine = N(5)-methyl-L-glutaminyl-[peptide chain release factor] + S-adenosyl-L-homocysteine + H(+)</text>
        <dbReference type="Rhea" id="RHEA:42896"/>
        <dbReference type="Rhea" id="RHEA-COMP:10271"/>
        <dbReference type="Rhea" id="RHEA-COMP:10272"/>
        <dbReference type="ChEBI" id="CHEBI:15378"/>
        <dbReference type="ChEBI" id="CHEBI:30011"/>
        <dbReference type="ChEBI" id="CHEBI:57856"/>
        <dbReference type="ChEBI" id="CHEBI:59789"/>
        <dbReference type="ChEBI" id="CHEBI:61891"/>
        <dbReference type="EC" id="2.1.1.297"/>
    </reaction>
</comment>
<comment type="caution">
    <text evidence="4">Lacks conserved residue(s) required for the propagation of feature annotation.</text>
</comment>
<evidence type="ECO:0000313" key="6">
    <source>
        <dbReference type="EMBL" id="MCF1753128.1"/>
    </source>
</evidence>
<keyword evidence="3 4" id="KW-0949">S-adenosyl-L-methionine</keyword>
<dbReference type="InterPro" id="IPR002052">
    <property type="entry name" value="DNA_methylase_N6_adenine_CS"/>
</dbReference>
<evidence type="ECO:0000256" key="2">
    <source>
        <dbReference type="ARBA" id="ARBA00022679"/>
    </source>
</evidence>
<dbReference type="Pfam" id="PF13847">
    <property type="entry name" value="Methyltransf_31"/>
    <property type="match status" value="1"/>
</dbReference>
<evidence type="ECO:0000256" key="1">
    <source>
        <dbReference type="ARBA" id="ARBA00022603"/>
    </source>
</evidence>
<dbReference type="SUPFAM" id="SSF53335">
    <property type="entry name" value="S-adenosyl-L-methionine-dependent methyltransferases"/>
    <property type="match status" value="1"/>
</dbReference>
<proteinExistence type="inferred from homology"/>
<dbReference type="GO" id="GO:0032259">
    <property type="term" value="P:methylation"/>
    <property type="evidence" value="ECO:0007669"/>
    <property type="project" value="UniProtKB-KW"/>
</dbReference>
<dbReference type="Proteomes" id="UP001201449">
    <property type="component" value="Unassembled WGS sequence"/>
</dbReference>
<dbReference type="CDD" id="cd02440">
    <property type="entry name" value="AdoMet_MTases"/>
    <property type="match status" value="1"/>
</dbReference>
<dbReference type="InterPro" id="IPR004556">
    <property type="entry name" value="HemK-like"/>
</dbReference>
<reference evidence="6 7" key="1">
    <citation type="submission" date="2022-01" db="EMBL/GenBank/DDBJ databases">
        <title>Mariniradius saccharolyticus sp. nov., isolated from sediment of a river.</title>
        <authorList>
            <person name="Liu H."/>
        </authorList>
    </citation>
    <scope>NUCLEOTIDE SEQUENCE [LARGE SCALE GENOMIC DNA]</scope>
    <source>
        <strain evidence="6 7">RY-2</strain>
    </source>
</reference>
<keyword evidence="1 4" id="KW-0489">Methyltransferase</keyword>
<dbReference type="Gene3D" id="3.40.50.150">
    <property type="entry name" value="Vaccinia Virus protein VP39"/>
    <property type="match status" value="1"/>
</dbReference>
<evidence type="ECO:0000256" key="4">
    <source>
        <dbReference type="HAMAP-Rule" id="MF_02126"/>
    </source>
</evidence>
<name>A0ABS9C218_9BACT</name>
<evidence type="ECO:0000259" key="5">
    <source>
        <dbReference type="Pfam" id="PF13847"/>
    </source>
</evidence>
<dbReference type="EC" id="2.1.1.297" evidence="4"/>
<feature type="binding site" evidence="4">
    <location>
        <position position="184"/>
    </location>
    <ligand>
        <name>S-adenosyl-L-methionine</name>
        <dbReference type="ChEBI" id="CHEBI:59789"/>
    </ligand>
</feature>
<dbReference type="InterPro" id="IPR025714">
    <property type="entry name" value="Methyltranfer_dom"/>
</dbReference>
<dbReference type="Gene3D" id="1.10.8.10">
    <property type="entry name" value="DNA helicase RuvA subunit, C-terminal domain"/>
    <property type="match status" value="1"/>
</dbReference>
<dbReference type="NCBIfam" id="TIGR00536">
    <property type="entry name" value="hemK_fam"/>
    <property type="match status" value="1"/>
</dbReference>
<dbReference type="GO" id="GO:0102559">
    <property type="term" value="F:peptide chain release factor N(5)-glutamine methyltransferase activity"/>
    <property type="evidence" value="ECO:0007669"/>
    <property type="project" value="UniProtKB-EC"/>
</dbReference>
<feature type="binding site" evidence="4">
    <location>
        <begin position="118"/>
        <end position="122"/>
    </location>
    <ligand>
        <name>S-adenosyl-L-methionine</name>
        <dbReference type="ChEBI" id="CHEBI:59789"/>
    </ligand>
</feature>
<feature type="domain" description="Methyltransferase" evidence="5">
    <location>
        <begin position="110"/>
        <end position="247"/>
    </location>
</feature>
<dbReference type="HAMAP" id="MF_02126">
    <property type="entry name" value="RF_methyltr_PrmC"/>
    <property type="match status" value="1"/>
</dbReference>
<keyword evidence="7" id="KW-1185">Reference proteome</keyword>
<comment type="similarity">
    <text evidence="4">Belongs to the protein N5-glutamine methyltransferase family. PrmC subfamily.</text>
</comment>
<keyword evidence="2 4" id="KW-0808">Transferase</keyword>
<feature type="binding site" evidence="4">
    <location>
        <position position="141"/>
    </location>
    <ligand>
        <name>S-adenosyl-L-methionine</name>
        <dbReference type="ChEBI" id="CHEBI:59789"/>
    </ligand>
</feature>
<dbReference type="NCBIfam" id="TIGR03534">
    <property type="entry name" value="RF_mod_PrmC"/>
    <property type="match status" value="1"/>
</dbReference>
<dbReference type="InterPro" id="IPR019874">
    <property type="entry name" value="RF_methyltr_PrmC"/>
</dbReference>
<dbReference type="InterPro" id="IPR029063">
    <property type="entry name" value="SAM-dependent_MTases_sf"/>
</dbReference>
<gene>
    <name evidence="4 6" type="primary">prmC</name>
    <name evidence="6" type="ORF">L0U89_18860</name>
</gene>
<evidence type="ECO:0000313" key="7">
    <source>
        <dbReference type="Proteomes" id="UP001201449"/>
    </source>
</evidence>
<evidence type="ECO:0000256" key="3">
    <source>
        <dbReference type="ARBA" id="ARBA00022691"/>
    </source>
</evidence>
<dbReference type="PANTHER" id="PTHR18895">
    <property type="entry name" value="HEMK METHYLTRANSFERASE"/>
    <property type="match status" value="1"/>
</dbReference>
<comment type="caution">
    <text evidence="6">The sequence shown here is derived from an EMBL/GenBank/DDBJ whole genome shotgun (WGS) entry which is preliminary data.</text>
</comment>
<dbReference type="InterPro" id="IPR050320">
    <property type="entry name" value="N5-glutamine_MTase"/>
</dbReference>
<feature type="binding site" evidence="4">
    <location>
        <begin position="184"/>
        <end position="187"/>
    </location>
    <ligand>
        <name>substrate</name>
    </ligand>
</feature>
<sequence length="282" mass="31572">MKKAKDIFFEFVNQLSESYPKPEAESLVSWLFEENLGLKKSDLASEIQIESIPDSLSEAFRQLLLNKPIQYILGKAPFYGREFIVDPSVLIPRNETEELVHWILQENKSPNPKILDVGTGSGCIPITLDLEMKNANVYGMDISADALEVAKKNNRLLGANVQFIHKDILSEPIGLSDLDIVVSNPPYVLASEKDQMLPNVLDHEPHLALFVEDEDPLLFYRIIAQKAKQALRTGGSLYFETNETKAEEVCQLLKGLGYAEVEKKSDINGKERMVKGVSPGNI</sequence>